<dbReference type="AlphaFoldDB" id="A0A443PJJ7"/>
<gene>
    <name evidence="3" type="ORF">CKAN_02008500</name>
</gene>
<dbReference type="GO" id="GO:0010073">
    <property type="term" value="P:meristem maintenance"/>
    <property type="evidence" value="ECO:0007669"/>
    <property type="project" value="InterPro"/>
</dbReference>
<dbReference type="PANTHER" id="PTHR46033:SF1">
    <property type="entry name" value="PROTEIN MAIN-LIKE 2"/>
    <property type="match status" value="1"/>
</dbReference>
<name>A0A443PJJ7_9MAGN</name>
<dbReference type="InterPro" id="IPR044824">
    <property type="entry name" value="MAIN-like"/>
</dbReference>
<feature type="compositionally biased region" description="Low complexity" evidence="1">
    <location>
        <begin position="332"/>
        <end position="345"/>
    </location>
</feature>
<reference evidence="3 4" key="1">
    <citation type="journal article" date="2019" name="Nat. Plants">
        <title>Stout camphor tree genome fills gaps in understanding of flowering plant genome evolution.</title>
        <authorList>
            <person name="Chaw S.M."/>
            <person name="Liu Y.C."/>
            <person name="Wu Y.W."/>
            <person name="Wang H.Y."/>
            <person name="Lin C.I."/>
            <person name="Wu C.S."/>
            <person name="Ke H.M."/>
            <person name="Chang L.Y."/>
            <person name="Hsu C.Y."/>
            <person name="Yang H.T."/>
            <person name="Sudianto E."/>
            <person name="Hsu M.H."/>
            <person name="Wu K.P."/>
            <person name="Wang L.N."/>
            <person name="Leebens-Mack J.H."/>
            <person name="Tsai I.J."/>
        </authorList>
    </citation>
    <scope>NUCLEOTIDE SEQUENCE [LARGE SCALE GENOMIC DNA]</scope>
    <source>
        <strain evidence="4">cv. Chaw 1501</strain>
        <tissue evidence="3">Young leaves</tissue>
    </source>
</reference>
<feature type="region of interest" description="Disordered" evidence="1">
    <location>
        <begin position="328"/>
        <end position="389"/>
    </location>
</feature>
<dbReference type="EMBL" id="QPKB01000008">
    <property type="protein sequence ID" value="RWR90954.1"/>
    <property type="molecule type" value="Genomic_DNA"/>
</dbReference>
<feature type="compositionally biased region" description="Low complexity" evidence="1">
    <location>
        <begin position="366"/>
        <end position="377"/>
    </location>
</feature>
<evidence type="ECO:0000313" key="4">
    <source>
        <dbReference type="Proteomes" id="UP000283530"/>
    </source>
</evidence>
<comment type="caution">
    <text evidence="3">The sequence shown here is derived from an EMBL/GenBank/DDBJ whole genome shotgun (WGS) entry which is preliminary data.</text>
</comment>
<dbReference type="PANTHER" id="PTHR46033">
    <property type="entry name" value="PROTEIN MAIN-LIKE 2"/>
    <property type="match status" value="1"/>
</dbReference>
<organism evidence="3 4">
    <name type="scientific">Cinnamomum micranthum f. kanehirae</name>
    <dbReference type="NCBI Taxonomy" id="337451"/>
    <lineage>
        <taxon>Eukaryota</taxon>
        <taxon>Viridiplantae</taxon>
        <taxon>Streptophyta</taxon>
        <taxon>Embryophyta</taxon>
        <taxon>Tracheophyta</taxon>
        <taxon>Spermatophyta</taxon>
        <taxon>Magnoliopsida</taxon>
        <taxon>Magnoliidae</taxon>
        <taxon>Laurales</taxon>
        <taxon>Lauraceae</taxon>
        <taxon>Cinnamomum</taxon>
    </lineage>
</organism>
<evidence type="ECO:0000259" key="2">
    <source>
        <dbReference type="Pfam" id="PF10536"/>
    </source>
</evidence>
<evidence type="ECO:0000313" key="3">
    <source>
        <dbReference type="EMBL" id="RWR90954.1"/>
    </source>
</evidence>
<sequence length="468" mass="53927">MMMVENCVMKQDSHVSKAIMNGVEPGAYQCINTKSDKKIWVLTDRQKDIMRKVGLSHFSEIDNMRIDHALITGLVGRWRPETNTFYLPTGEAKVTLEDVAYIYGHPIDGPPVTGRTFPLANVLEVCMELLGMAPQPGKDSTGITIKFKWLEENFKPLKKKNDIYKTRAYLFFLVSGQIFSNSFGARGPTWQLELVKKFKSYTWSPACRASLYKMLIRDTTLLKGEEKEEEGEVEEGEKVKGTAPNILSKQFGIKQDVPPPFYLPFTRVELLERCEMDYSKYDDEVMELWDKRRETILRGPQDNSKKHRESYFLWYSFNSIRQIVCGKGGDRTTQTPEMTQPTTPKGKGKKKPTTVGIGVGTQIDESSSTSLHDTPSSQRKRVVEKGRHSKKFKPTAKKLDYLDEPILDELEIYCTMVTPKVLKNALELDSWLDTNLMYWWINVKKDRYLDVILYNPSFKFKNCQPHYV</sequence>
<protein>
    <submittedName>
        <fullName evidence="3">Protein MAIN-LIKE 2-like protein isoform X2</fullName>
    </submittedName>
</protein>
<accession>A0A443PJJ7</accession>
<dbReference type="Proteomes" id="UP000283530">
    <property type="component" value="Unassembled WGS sequence"/>
</dbReference>
<evidence type="ECO:0000256" key="1">
    <source>
        <dbReference type="SAM" id="MobiDB-lite"/>
    </source>
</evidence>
<dbReference type="InterPro" id="IPR019557">
    <property type="entry name" value="AminoTfrase-like_pln_mobile"/>
</dbReference>
<feature type="domain" description="Aminotransferase-like plant mobile" evidence="2">
    <location>
        <begin position="54"/>
        <end position="216"/>
    </location>
</feature>
<dbReference type="Pfam" id="PF10536">
    <property type="entry name" value="PMD"/>
    <property type="match status" value="1"/>
</dbReference>
<proteinExistence type="predicted"/>
<keyword evidence="4" id="KW-1185">Reference proteome</keyword>